<dbReference type="InterPro" id="IPR052552">
    <property type="entry name" value="YeaO-like"/>
</dbReference>
<dbReference type="Pfam" id="PF22752">
    <property type="entry name" value="DUF488-N3i"/>
    <property type="match status" value="1"/>
</dbReference>
<organism evidence="1 2">
    <name type="scientific">Corticimicrobacter populi</name>
    <dbReference type="NCBI Taxonomy" id="2175229"/>
    <lineage>
        <taxon>Bacteria</taxon>
        <taxon>Pseudomonadati</taxon>
        <taxon>Pseudomonadota</taxon>
        <taxon>Betaproteobacteria</taxon>
        <taxon>Burkholderiales</taxon>
        <taxon>Alcaligenaceae</taxon>
        <taxon>Corticimicrobacter</taxon>
    </lineage>
</organism>
<dbReference type="EMBL" id="QETA01000002">
    <property type="protein sequence ID" value="PWF23813.1"/>
    <property type="molecule type" value="Genomic_DNA"/>
</dbReference>
<dbReference type="RefSeq" id="WP_109061091.1">
    <property type="nucleotide sequence ID" value="NZ_QETA01000002.1"/>
</dbReference>
<gene>
    <name evidence="1" type="ORF">DD235_05570</name>
</gene>
<name>A0A2V1K390_9BURK</name>
<comment type="caution">
    <text evidence="1">The sequence shown here is derived from an EMBL/GenBank/DDBJ whole genome shotgun (WGS) entry which is preliminary data.</text>
</comment>
<sequence>MHDYAIELGRIYDAPSPLAGGMRILADRLWPRGMAKATLPADEWYRDAAPEPALRSAYHHGEIDYDAFAAAYRQQLDGSPDTLVPLMRHVRQGPVLLLTASRDPGRSHLPVLCQAVLDALAAEDRACEDGTRSSPVCYSGQTQ</sequence>
<keyword evidence="2" id="KW-1185">Reference proteome</keyword>
<dbReference type="AlphaFoldDB" id="A0A2V1K390"/>
<evidence type="ECO:0000313" key="1">
    <source>
        <dbReference type="EMBL" id="PWF23813.1"/>
    </source>
</evidence>
<proteinExistence type="predicted"/>
<accession>A0A2V1K390</accession>
<protein>
    <recommendedName>
        <fullName evidence="3">DUF488 domain-containing protein</fullName>
    </recommendedName>
</protein>
<evidence type="ECO:0008006" key="3">
    <source>
        <dbReference type="Google" id="ProtNLM"/>
    </source>
</evidence>
<evidence type="ECO:0000313" key="2">
    <source>
        <dbReference type="Proteomes" id="UP000245212"/>
    </source>
</evidence>
<dbReference type="PANTHER" id="PTHR36849">
    <property type="entry name" value="CYTOPLASMIC PROTEIN-RELATED"/>
    <property type="match status" value="1"/>
</dbReference>
<dbReference type="Proteomes" id="UP000245212">
    <property type="component" value="Unassembled WGS sequence"/>
</dbReference>
<dbReference type="PANTHER" id="PTHR36849:SF1">
    <property type="entry name" value="CYTOPLASMIC PROTEIN"/>
    <property type="match status" value="1"/>
</dbReference>
<reference evidence="2" key="1">
    <citation type="submission" date="2018-05" db="EMBL/GenBank/DDBJ databases">
        <authorList>
            <person name="Li Y."/>
        </authorList>
    </citation>
    <scope>NUCLEOTIDE SEQUENCE [LARGE SCALE GENOMIC DNA]</scope>
    <source>
        <strain evidence="2">3d-2-2</strain>
    </source>
</reference>